<dbReference type="CDD" id="cd00038">
    <property type="entry name" value="CAP_ED"/>
    <property type="match status" value="1"/>
</dbReference>
<dbReference type="SUPFAM" id="SSF81324">
    <property type="entry name" value="Voltage-gated potassium channels"/>
    <property type="match status" value="1"/>
</dbReference>
<keyword evidence="4 14" id="KW-0812">Transmembrane</keyword>
<feature type="transmembrane region" description="Helical" evidence="14">
    <location>
        <begin position="339"/>
        <end position="362"/>
    </location>
</feature>
<dbReference type="Gene3D" id="1.10.287.630">
    <property type="entry name" value="Helix hairpin bin"/>
    <property type="match status" value="1"/>
</dbReference>
<evidence type="ECO:0000256" key="10">
    <source>
        <dbReference type="ARBA" id="ARBA00023136"/>
    </source>
</evidence>
<evidence type="ECO:0000256" key="6">
    <source>
        <dbReference type="ARBA" id="ARBA00022882"/>
    </source>
</evidence>
<keyword evidence="17" id="KW-1185">Reference proteome</keyword>
<dbReference type="Pfam" id="PF00520">
    <property type="entry name" value="Ion_trans"/>
    <property type="match status" value="1"/>
</dbReference>
<evidence type="ECO:0000256" key="7">
    <source>
        <dbReference type="ARBA" id="ARBA00022958"/>
    </source>
</evidence>
<evidence type="ECO:0000313" key="17">
    <source>
        <dbReference type="Proteomes" id="UP000054937"/>
    </source>
</evidence>
<dbReference type="Proteomes" id="UP000054937">
    <property type="component" value="Unassembled WGS sequence"/>
</dbReference>
<keyword evidence="11" id="KW-0407">Ion channel</keyword>
<dbReference type="InterPro" id="IPR003938">
    <property type="entry name" value="K_chnl_volt-dep_EAG/ELK/ERG"/>
</dbReference>
<feature type="compositionally biased region" description="Low complexity" evidence="13">
    <location>
        <begin position="60"/>
        <end position="82"/>
    </location>
</feature>
<accession>A0A0V0R930</accession>
<keyword evidence="12" id="KW-0175">Coiled coil</keyword>
<keyword evidence="2" id="KW-0813">Transport</keyword>
<gene>
    <name evidence="16" type="ORF">PPERSA_03063</name>
</gene>
<dbReference type="GO" id="GO:0005886">
    <property type="term" value="C:plasma membrane"/>
    <property type="evidence" value="ECO:0007669"/>
    <property type="project" value="TreeGrafter"/>
</dbReference>
<reference evidence="16 17" key="1">
    <citation type="journal article" date="2015" name="Sci. Rep.">
        <title>Genome of the facultative scuticociliatosis pathogen Pseudocohnilembus persalinus provides insight into its virulence through horizontal gene transfer.</title>
        <authorList>
            <person name="Xiong J."/>
            <person name="Wang G."/>
            <person name="Cheng J."/>
            <person name="Tian M."/>
            <person name="Pan X."/>
            <person name="Warren A."/>
            <person name="Jiang C."/>
            <person name="Yuan D."/>
            <person name="Miao W."/>
        </authorList>
    </citation>
    <scope>NUCLEOTIDE SEQUENCE [LARGE SCALE GENOMIC DNA]</scope>
    <source>
        <strain evidence="16">36N120E</strain>
    </source>
</reference>
<evidence type="ECO:0000256" key="1">
    <source>
        <dbReference type="ARBA" id="ARBA00004141"/>
    </source>
</evidence>
<feature type="domain" description="Cyclic nucleotide-binding" evidence="15">
    <location>
        <begin position="537"/>
        <end position="583"/>
    </location>
</feature>
<feature type="compositionally biased region" description="Polar residues" evidence="13">
    <location>
        <begin position="48"/>
        <end position="59"/>
    </location>
</feature>
<evidence type="ECO:0000256" key="5">
    <source>
        <dbReference type="ARBA" id="ARBA00022826"/>
    </source>
</evidence>
<keyword evidence="5" id="KW-0631">Potassium channel</keyword>
<feature type="compositionally biased region" description="Basic residues" evidence="13">
    <location>
        <begin position="116"/>
        <end position="147"/>
    </location>
</feature>
<dbReference type="GO" id="GO:0034702">
    <property type="term" value="C:monoatomic ion channel complex"/>
    <property type="evidence" value="ECO:0007669"/>
    <property type="project" value="UniProtKB-KW"/>
</dbReference>
<dbReference type="PRINTS" id="PR01463">
    <property type="entry name" value="EAGCHANLFMLY"/>
</dbReference>
<comment type="subcellular location">
    <subcellularLocation>
        <location evidence="1">Membrane</location>
        <topology evidence="1">Multi-pass membrane protein</topology>
    </subcellularLocation>
</comment>
<dbReference type="InterPro" id="IPR018490">
    <property type="entry name" value="cNMP-bd_dom_sf"/>
</dbReference>
<evidence type="ECO:0000256" key="14">
    <source>
        <dbReference type="SAM" id="Phobius"/>
    </source>
</evidence>
<feature type="region of interest" description="Disordered" evidence="13">
    <location>
        <begin position="1"/>
        <end position="149"/>
    </location>
</feature>
<dbReference type="InterPro" id="IPR050818">
    <property type="entry name" value="KCNH_animal-type"/>
</dbReference>
<keyword evidence="6" id="KW-0851">Voltage-gated channel</keyword>
<evidence type="ECO:0000256" key="2">
    <source>
        <dbReference type="ARBA" id="ARBA00022448"/>
    </source>
</evidence>
<evidence type="ECO:0000259" key="15">
    <source>
        <dbReference type="PROSITE" id="PS50042"/>
    </source>
</evidence>
<evidence type="ECO:0000256" key="12">
    <source>
        <dbReference type="SAM" id="Coils"/>
    </source>
</evidence>
<evidence type="ECO:0000256" key="3">
    <source>
        <dbReference type="ARBA" id="ARBA00022538"/>
    </source>
</evidence>
<dbReference type="SUPFAM" id="SSF51206">
    <property type="entry name" value="cAMP-binding domain-like"/>
    <property type="match status" value="1"/>
</dbReference>
<feature type="coiled-coil region" evidence="12">
    <location>
        <begin position="460"/>
        <end position="487"/>
    </location>
</feature>
<feature type="transmembrane region" description="Helical" evidence="14">
    <location>
        <begin position="241"/>
        <end position="259"/>
    </location>
</feature>
<dbReference type="OrthoDB" id="432483at2759"/>
<name>A0A0V0R930_PSEPJ</name>
<feature type="transmembrane region" description="Helical" evidence="14">
    <location>
        <begin position="411"/>
        <end position="428"/>
    </location>
</feature>
<organism evidence="16 17">
    <name type="scientific">Pseudocohnilembus persalinus</name>
    <name type="common">Ciliate</name>
    <dbReference type="NCBI Taxonomy" id="266149"/>
    <lineage>
        <taxon>Eukaryota</taxon>
        <taxon>Sar</taxon>
        <taxon>Alveolata</taxon>
        <taxon>Ciliophora</taxon>
        <taxon>Intramacronucleata</taxon>
        <taxon>Oligohymenophorea</taxon>
        <taxon>Scuticociliatia</taxon>
        <taxon>Philasterida</taxon>
        <taxon>Pseudocohnilembidae</taxon>
        <taxon>Pseudocohnilembus</taxon>
    </lineage>
</organism>
<dbReference type="InterPro" id="IPR014710">
    <property type="entry name" value="RmlC-like_jellyroll"/>
</dbReference>
<dbReference type="Gene3D" id="2.60.120.10">
    <property type="entry name" value="Jelly Rolls"/>
    <property type="match status" value="1"/>
</dbReference>
<feature type="compositionally biased region" description="Polar residues" evidence="13">
    <location>
        <begin position="11"/>
        <end position="21"/>
    </location>
</feature>
<dbReference type="InParanoid" id="A0A0V0R930"/>
<dbReference type="PANTHER" id="PTHR10217:SF435">
    <property type="entry name" value="POTASSIUM VOLTAGE-GATED CHANNEL PROTEIN EAG"/>
    <property type="match status" value="1"/>
</dbReference>
<sequence length="769" mass="89462">MVKQSKKEEWTSSLTNTQNLYKKTGEGLKKEENQEKSQKVKKEINHRIQGNLQNSQQLINTNINKSTQQSQNNSETSISKSQQSKKKEESSKSQKANKKDKKSKKEKNELNDKKEKKEKKQKKEKNQKSTVKSKKQAKQKIQSRKTARASELMGGTKFVKEFLERMKISQKKNKKIDTVKKCVDKVDRIDRIRGVQIIYPRYIIPIKSKFKVIWDIIILFLIMYIAVMLPFQIGFRYEGGALYTIEWIIIAIFIIDIGMNTRTTYLNSDGDEILESKKILYHYLKSINFIVDILSAIPIAEFFESNNNIRLINLIKILRLLRLARLLKLLQSDKVKYFALFMKSFIGFLIILHWITCTWFLISQADYDSETSGFVTTWVPSSIRGVAESSNTDEQELVDSFYSTYSKGEQYITSLYSITMLVLGGDIAPANKKQAFTLSIACIIGQTSLAILFANISVLIFKMNQKSAEYQLQLETLQNTLQTTELASDLKSRILEYFQYCWRKKKPEISNFSDLSITLEREMLLVIHQKIVANVPLFSGLELSELLSIIQKLKTQVYMPNETIYRTNDISNEMFFISEGIIEQITYQIQDDDDDDESILLKQIKHRDSHAIKQKVENYSKKGKKETKIYQTEHQAIVMQPQIETGRIEDEELLGTESTNRLNQRPIEKRNIFSNFQNQKQQNQQQQNKDVQLLKQGDYFLELSLINSMRVESDYNSSVFSIVQSFTRKDFEQLKREFPGIQSRLQKGLDHYKCKQKSVLGEILSKVKK</sequence>
<keyword evidence="10 14" id="KW-0472">Membrane</keyword>
<keyword evidence="3" id="KW-0633">Potassium transport</keyword>
<dbReference type="GO" id="GO:0042391">
    <property type="term" value="P:regulation of membrane potential"/>
    <property type="evidence" value="ECO:0007669"/>
    <property type="project" value="TreeGrafter"/>
</dbReference>
<dbReference type="InterPro" id="IPR000595">
    <property type="entry name" value="cNMP-bd_dom"/>
</dbReference>
<evidence type="ECO:0000256" key="9">
    <source>
        <dbReference type="ARBA" id="ARBA00023065"/>
    </source>
</evidence>
<dbReference type="Gene3D" id="1.10.287.70">
    <property type="match status" value="1"/>
</dbReference>
<feature type="compositionally biased region" description="Basic residues" evidence="13">
    <location>
        <begin position="95"/>
        <end position="105"/>
    </location>
</feature>
<feature type="transmembrane region" description="Helical" evidence="14">
    <location>
        <begin position="435"/>
        <end position="461"/>
    </location>
</feature>
<dbReference type="AlphaFoldDB" id="A0A0V0R930"/>
<feature type="compositionally biased region" description="Basic and acidic residues" evidence="13">
    <location>
        <begin position="23"/>
        <end position="46"/>
    </location>
</feature>
<evidence type="ECO:0000256" key="11">
    <source>
        <dbReference type="ARBA" id="ARBA00023303"/>
    </source>
</evidence>
<evidence type="ECO:0000256" key="4">
    <source>
        <dbReference type="ARBA" id="ARBA00022692"/>
    </source>
</evidence>
<keyword evidence="7" id="KW-0630">Potassium</keyword>
<dbReference type="PANTHER" id="PTHR10217">
    <property type="entry name" value="VOLTAGE AND LIGAND GATED POTASSIUM CHANNEL"/>
    <property type="match status" value="1"/>
</dbReference>
<dbReference type="GO" id="GO:0005249">
    <property type="term" value="F:voltage-gated potassium channel activity"/>
    <property type="evidence" value="ECO:0007669"/>
    <property type="project" value="InterPro"/>
</dbReference>
<feature type="compositionally biased region" description="Basic and acidic residues" evidence="13">
    <location>
        <begin position="1"/>
        <end position="10"/>
    </location>
</feature>
<evidence type="ECO:0000256" key="8">
    <source>
        <dbReference type="ARBA" id="ARBA00022989"/>
    </source>
</evidence>
<keyword evidence="8 14" id="KW-1133">Transmembrane helix</keyword>
<evidence type="ECO:0000313" key="16">
    <source>
        <dbReference type="EMBL" id="KRX11005.1"/>
    </source>
</evidence>
<protein>
    <submittedName>
        <fullName evidence="16">Cyclic nucleotide-binding protein</fullName>
    </submittedName>
</protein>
<dbReference type="OMA" id="DIKHHIC"/>
<dbReference type="InterPro" id="IPR005821">
    <property type="entry name" value="Ion_trans_dom"/>
</dbReference>
<feature type="compositionally biased region" description="Basic and acidic residues" evidence="13">
    <location>
        <begin position="106"/>
        <end position="115"/>
    </location>
</feature>
<evidence type="ECO:0000256" key="13">
    <source>
        <dbReference type="SAM" id="MobiDB-lite"/>
    </source>
</evidence>
<dbReference type="EMBL" id="LDAU01000009">
    <property type="protein sequence ID" value="KRX11005.1"/>
    <property type="molecule type" value="Genomic_DNA"/>
</dbReference>
<keyword evidence="9" id="KW-0406">Ion transport</keyword>
<comment type="caution">
    <text evidence="16">The sequence shown here is derived from an EMBL/GenBank/DDBJ whole genome shotgun (WGS) entry which is preliminary data.</text>
</comment>
<proteinExistence type="predicted"/>
<dbReference type="PROSITE" id="PS50042">
    <property type="entry name" value="CNMP_BINDING_3"/>
    <property type="match status" value="1"/>
</dbReference>
<feature type="transmembrane region" description="Helical" evidence="14">
    <location>
        <begin position="212"/>
        <end position="235"/>
    </location>
</feature>